<reference evidence="2 3" key="1">
    <citation type="submission" date="2023-01" db="EMBL/GenBank/DDBJ databases">
        <title>Analysis of 21 Apiospora genomes using comparative genomics revels a genus with tremendous synthesis potential of carbohydrate active enzymes and secondary metabolites.</title>
        <authorList>
            <person name="Sorensen T."/>
        </authorList>
    </citation>
    <scope>NUCLEOTIDE SEQUENCE [LARGE SCALE GENOMIC DNA]</scope>
    <source>
        <strain evidence="2 3">CBS 20057</strain>
    </source>
</reference>
<proteinExistence type="predicted"/>
<keyword evidence="3" id="KW-1185">Reference proteome</keyword>
<dbReference type="EMBL" id="JAQQWI010000015">
    <property type="protein sequence ID" value="KAK8012339.1"/>
    <property type="molecule type" value="Genomic_DNA"/>
</dbReference>
<organism evidence="2 3">
    <name type="scientific">Apiospora marii</name>
    <dbReference type="NCBI Taxonomy" id="335849"/>
    <lineage>
        <taxon>Eukaryota</taxon>
        <taxon>Fungi</taxon>
        <taxon>Dikarya</taxon>
        <taxon>Ascomycota</taxon>
        <taxon>Pezizomycotina</taxon>
        <taxon>Sordariomycetes</taxon>
        <taxon>Xylariomycetidae</taxon>
        <taxon>Amphisphaeriales</taxon>
        <taxon>Apiosporaceae</taxon>
        <taxon>Apiospora</taxon>
    </lineage>
</organism>
<feature type="region of interest" description="Disordered" evidence="1">
    <location>
        <begin position="13"/>
        <end position="51"/>
    </location>
</feature>
<comment type="caution">
    <text evidence="2">The sequence shown here is derived from an EMBL/GenBank/DDBJ whole genome shotgun (WGS) entry which is preliminary data.</text>
</comment>
<evidence type="ECO:0000256" key="1">
    <source>
        <dbReference type="SAM" id="MobiDB-lite"/>
    </source>
</evidence>
<protein>
    <submittedName>
        <fullName evidence="2">Uncharacterized protein</fullName>
    </submittedName>
</protein>
<evidence type="ECO:0000313" key="3">
    <source>
        <dbReference type="Proteomes" id="UP001396898"/>
    </source>
</evidence>
<accession>A0ABR1RGE8</accession>
<sequence length="106" mass="11759">MHTDNHCLCTGLFTSPPATIGKSRDGEYRRASSTSEVGDDTEKPREEDEEARFLGGARQDYRKWGLMGDVEALHALDPRNQLVTGQQSAKRLEPASWLEAGVGNKR</sequence>
<name>A0ABR1RGE8_9PEZI</name>
<dbReference type="Proteomes" id="UP001396898">
    <property type="component" value="Unassembled WGS sequence"/>
</dbReference>
<evidence type="ECO:0000313" key="2">
    <source>
        <dbReference type="EMBL" id="KAK8012339.1"/>
    </source>
</evidence>
<gene>
    <name evidence="2" type="ORF">PG991_009714</name>
</gene>